<evidence type="ECO:0000256" key="2">
    <source>
        <dbReference type="ARBA" id="ARBA00006676"/>
    </source>
</evidence>
<name>A0A328BSB9_9BACT</name>
<dbReference type="Gene3D" id="3.20.20.140">
    <property type="entry name" value="Metal-dependent hydrolases"/>
    <property type="match status" value="1"/>
</dbReference>
<evidence type="ECO:0000256" key="1">
    <source>
        <dbReference type="ARBA" id="ARBA00001947"/>
    </source>
</evidence>
<evidence type="ECO:0000313" key="9">
    <source>
        <dbReference type="Proteomes" id="UP000248553"/>
    </source>
</evidence>
<comment type="caution">
    <text evidence="8">The sequence shown here is derived from an EMBL/GenBank/DDBJ whole genome shotgun (WGS) entry which is preliminary data.</text>
</comment>
<dbReference type="PANTHER" id="PTHR11409:SF43">
    <property type="entry name" value="ADENOSINE DEAMINASE"/>
    <property type="match status" value="1"/>
</dbReference>
<protein>
    <recommendedName>
        <fullName evidence="3">adenosine deaminase</fullName>
        <ecNumber evidence="3">3.5.4.4</ecNumber>
    </recommendedName>
</protein>
<gene>
    <name evidence="8" type="ORF">DLM85_04800</name>
</gene>
<comment type="similarity">
    <text evidence="2">Belongs to the metallo-dependent hydrolases superfamily. Adenosine and AMP deaminases family.</text>
</comment>
<dbReference type="PANTHER" id="PTHR11409">
    <property type="entry name" value="ADENOSINE DEAMINASE"/>
    <property type="match status" value="1"/>
</dbReference>
<keyword evidence="4" id="KW-0479">Metal-binding</keyword>
<dbReference type="EMBL" id="QHKM01000001">
    <property type="protein sequence ID" value="RAK70172.1"/>
    <property type="molecule type" value="Genomic_DNA"/>
</dbReference>
<feature type="domain" description="Adenosine deaminase" evidence="7">
    <location>
        <begin position="253"/>
        <end position="442"/>
    </location>
</feature>
<dbReference type="InterPro" id="IPR006330">
    <property type="entry name" value="Ado/ade_deaminase"/>
</dbReference>
<dbReference type="Proteomes" id="UP000248553">
    <property type="component" value="Unassembled WGS sequence"/>
</dbReference>
<keyword evidence="9" id="KW-1185">Reference proteome</keyword>
<dbReference type="InterPro" id="IPR001365">
    <property type="entry name" value="A_deaminase_dom"/>
</dbReference>
<evidence type="ECO:0000256" key="6">
    <source>
        <dbReference type="ARBA" id="ARBA00022833"/>
    </source>
</evidence>
<evidence type="ECO:0000313" key="8">
    <source>
        <dbReference type="EMBL" id="RAK70172.1"/>
    </source>
</evidence>
<comment type="cofactor">
    <cofactor evidence="1">
        <name>Zn(2+)</name>
        <dbReference type="ChEBI" id="CHEBI:29105"/>
    </cofactor>
</comment>
<sequence length="495" mass="56911">MESLNSILAELRGNRSALFSFFSMMPKGGDLHHHYSGSIYAESYIAYVIEKNYYINTETLEVVKELPTPVAATLPEWQRFSKLENLEQVKLRMLRKWSDKDFTKGVESNDEHFFATFPSFSVASKENYVEGLIELKKRALNQRISYIETIFISLDLKTITVPNEAQYDQVMLYCQRLENKALLTSVLDELVERHEFDIQKVADKHNEMVKQLHTVSKMDDASFIMRYQNYAARFRQPTDMFIELLACFYSAAQSPLIVGVNIVAAENGEVAMRDYWLHMQFYAYLEAKYKGVQYAIHAGELTTGMVQPEKLGRHIRDAITIAKPTRIGHAVDIIYDNEFTSTIELLKEKDVVIEINLSSNEFILGVANDMHPVELYYKNGIPIVICTDDEGVLRSSITEQYVILAHRYKFTYDQIKELVINSIRRSFIKEDTIKDQLEDSVKKGFVDFEQKIINHYMALVFEAPANPQLTAAFTEKAVNGNGANRPKLKLTNFAL</sequence>
<dbReference type="GO" id="GO:0004000">
    <property type="term" value="F:adenosine deaminase activity"/>
    <property type="evidence" value="ECO:0007669"/>
    <property type="project" value="TreeGrafter"/>
</dbReference>
<dbReference type="RefSeq" id="WP_111476906.1">
    <property type="nucleotide sequence ID" value="NZ_QHKM01000001.1"/>
</dbReference>
<keyword evidence="6" id="KW-0862">Zinc</keyword>
<reference evidence="9" key="1">
    <citation type="submission" date="2018-05" db="EMBL/GenBank/DDBJ databases">
        <authorList>
            <person name="Nie L."/>
        </authorList>
    </citation>
    <scope>NUCLEOTIDE SEQUENCE [LARGE SCALE GENOMIC DNA]</scope>
    <source>
        <strain evidence="9">NL</strain>
    </source>
</reference>
<evidence type="ECO:0000259" key="7">
    <source>
        <dbReference type="Pfam" id="PF00962"/>
    </source>
</evidence>
<evidence type="ECO:0000256" key="5">
    <source>
        <dbReference type="ARBA" id="ARBA00022801"/>
    </source>
</evidence>
<dbReference type="EC" id="3.5.4.4" evidence="3"/>
<dbReference type="GO" id="GO:0005829">
    <property type="term" value="C:cytosol"/>
    <property type="evidence" value="ECO:0007669"/>
    <property type="project" value="TreeGrafter"/>
</dbReference>
<dbReference type="Pfam" id="PF00962">
    <property type="entry name" value="A_deaminase"/>
    <property type="match status" value="1"/>
</dbReference>
<dbReference type="OrthoDB" id="105475at2"/>
<evidence type="ECO:0000256" key="3">
    <source>
        <dbReference type="ARBA" id="ARBA00012784"/>
    </source>
</evidence>
<dbReference type="GO" id="GO:0043103">
    <property type="term" value="P:hypoxanthine salvage"/>
    <property type="evidence" value="ECO:0007669"/>
    <property type="project" value="TreeGrafter"/>
</dbReference>
<dbReference type="GO" id="GO:0046103">
    <property type="term" value="P:inosine biosynthetic process"/>
    <property type="evidence" value="ECO:0007669"/>
    <property type="project" value="TreeGrafter"/>
</dbReference>
<organism evidence="8 9">
    <name type="scientific">Hymenobacter edaphi</name>
    <dbReference type="NCBI Taxonomy" id="2211146"/>
    <lineage>
        <taxon>Bacteria</taxon>
        <taxon>Pseudomonadati</taxon>
        <taxon>Bacteroidota</taxon>
        <taxon>Cytophagia</taxon>
        <taxon>Cytophagales</taxon>
        <taxon>Hymenobacteraceae</taxon>
        <taxon>Hymenobacter</taxon>
    </lineage>
</organism>
<dbReference type="GO" id="GO:0006154">
    <property type="term" value="P:adenosine catabolic process"/>
    <property type="evidence" value="ECO:0007669"/>
    <property type="project" value="TreeGrafter"/>
</dbReference>
<accession>A0A328BSB9</accession>
<dbReference type="InterPro" id="IPR032466">
    <property type="entry name" value="Metal_Hydrolase"/>
</dbReference>
<proteinExistence type="inferred from homology"/>
<dbReference type="AlphaFoldDB" id="A0A328BSB9"/>
<evidence type="ECO:0000256" key="4">
    <source>
        <dbReference type="ARBA" id="ARBA00022723"/>
    </source>
</evidence>
<dbReference type="GO" id="GO:0046872">
    <property type="term" value="F:metal ion binding"/>
    <property type="evidence" value="ECO:0007669"/>
    <property type="project" value="UniProtKB-KW"/>
</dbReference>
<keyword evidence="5" id="KW-0378">Hydrolase</keyword>
<dbReference type="SUPFAM" id="SSF51556">
    <property type="entry name" value="Metallo-dependent hydrolases"/>
    <property type="match status" value="1"/>
</dbReference>